<feature type="non-terminal residue" evidence="2">
    <location>
        <position position="1"/>
    </location>
</feature>
<proteinExistence type="predicted"/>
<sequence>ISSSSSLNSDSIASNATGTYRTVVNATGTYTTVTNSSGTFFTFTPKNAGAGPTNNDAGTGFDDAAGTGAGFG</sequence>
<evidence type="ECO:0000313" key="3">
    <source>
        <dbReference type="Proteomes" id="UP000663860"/>
    </source>
</evidence>
<dbReference type="Proteomes" id="UP000663860">
    <property type="component" value="Unassembled WGS sequence"/>
</dbReference>
<organism evidence="2 3">
    <name type="scientific">Adineta steineri</name>
    <dbReference type="NCBI Taxonomy" id="433720"/>
    <lineage>
        <taxon>Eukaryota</taxon>
        <taxon>Metazoa</taxon>
        <taxon>Spiralia</taxon>
        <taxon>Gnathifera</taxon>
        <taxon>Rotifera</taxon>
        <taxon>Eurotatoria</taxon>
        <taxon>Bdelloidea</taxon>
        <taxon>Adinetida</taxon>
        <taxon>Adinetidae</taxon>
        <taxon>Adineta</taxon>
    </lineage>
</organism>
<accession>A0A815ULY7</accession>
<feature type="region of interest" description="Disordered" evidence="1">
    <location>
        <begin position="51"/>
        <end position="72"/>
    </location>
</feature>
<reference evidence="2" key="1">
    <citation type="submission" date="2021-02" db="EMBL/GenBank/DDBJ databases">
        <authorList>
            <person name="Nowell W R."/>
        </authorList>
    </citation>
    <scope>NUCLEOTIDE SEQUENCE</scope>
</reference>
<feature type="non-terminal residue" evidence="2">
    <location>
        <position position="72"/>
    </location>
</feature>
<feature type="compositionally biased region" description="Low complexity" evidence="1">
    <location>
        <begin position="56"/>
        <end position="66"/>
    </location>
</feature>
<name>A0A815ULY7_9BILA</name>
<dbReference type="EMBL" id="CAJNOE010005940">
    <property type="protein sequence ID" value="CAF1521692.1"/>
    <property type="molecule type" value="Genomic_DNA"/>
</dbReference>
<dbReference type="AlphaFoldDB" id="A0A815ULY7"/>
<evidence type="ECO:0000313" key="2">
    <source>
        <dbReference type="EMBL" id="CAF1521692.1"/>
    </source>
</evidence>
<evidence type="ECO:0000256" key="1">
    <source>
        <dbReference type="SAM" id="MobiDB-lite"/>
    </source>
</evidence>
<comment type="caution">
    <text evidence="2">The sequence shown here is derived from an EMBL/GenBank/DDBJ whole genome shotgun (WGS) entry which is preliminary data.</text>
</comment>
<protein>
    <submittedName>
        <fullName evidence="2">Uncharacterized protein</fullName>
    </submittedName>
</protein>
<gene>
    <name evidence="2" type="ORF">IZO911_LOCUS45868</name>
</gene>